<accession>A0A1A9Z831</accession>
<sequence length="114" mass="13206">MYSTFSMTVGIIITGLLSERLIFKGKREFKQKIYTQTSSTSNHITLSHHRTNLPKIAFRIYNYGESTDYLFYTSKHDIVQIELLDRKISSSDCPHWTKTAGTSITIFHHSSWLS</sequence>
<keyword evidence="1" id="KW-0812">Transmembrane</keyword>
<keyword evidence="3" id="KW-1185">Reference proteome</keyword>
<evidence type="ECO:0000313" key="2">
    <source>
        <dbReference type="EnsemblMetazoa" id="GPAI006621-PA"/>
    </source>
</evidence>
<name>A0A1A9Z831_GLOPL</name>
<reference evidence="2" key="2">
    <citation type="submission" date="2020-05" db="UniProtKB">
        <authorList>
            <consortium name="EnsemblMetazoa"/>
        </authorList>
    </citation>
    <scope>IDENTIFICATION</scope>
    <source>
        <strain evidence="2">IAEA</strain>
    </source>
</reference>
<keyword evidence="1" id="KW-1133">Transmembrane helix</keyword>
<feature type="transmembrane region" description="Helical" evidence="1">
    <location>
        <begin position="6"/>
        <end position="23"/>
    </location>
</feature>
<keyword evidence="1" id="KW-0472">Membrane</keyword>
<protein>
    <submittedName>
        <fullName evidence="2">Uncharacterized protein</fullName>
    </submittedName>
</protein>
<organism evidence="2 3">
    <name type="scientific">Glossina pallidipes</name>
    <name type="common">Tsetse fly</name>
    <dbReference type="NCBI Taxonomy" id="7398"/>
    <lineage>
        <taxon>Eukaryota</taxon>
        <taxon>Metazoa</taxon>
        <taxon>Ecdysozoa</taxon>
        <taxon>Arthropoda</taxon>
        <taxon>Hexapoda</taxon>
        <taxon>Insecta</taxon>
        <taxon>Pterygota</taxon>
        <taxon>Neoptera</taxon>
        <taxon>Endopterygota</taxon>
        <taxon>Diptera</taxon>
        <taxon>Brachycera</taxon>
        <taxon>Muscomorpha</taxon>
        <taxon>Hippoboscoidea</taxon>
        <taxon>Glossinidae</taxon>
        <taxon>Glossina</taxon>
    </lineage>
</organism>
<dbReference type="AlphaFoldDB" id="A0A1A9Z831"/>
<evidence type="ECO:0000313" key="3">
    <source>
        <dbReference type="Proteomes" id="UP000092445"/>
    </source>
</evidence>
<dbReference type="VEuPathDB" id="VectorBase:GPAI006621"/>
<dbReference type="EnsemblMetazoa" id="GPAI006621-RA">
    <property type="protein sequence ID" value="GPAI006621-PA"/>
    <property type="gene ID" value="GPAI006621"/>
</dbReference>
<reference evidence="3" key="1">
    <citation type="submission" date="2014-03" db="EMBL/GenBank/DDBJ databases">
        <authorList>
            <person name="Aksoy S."/>
            <person name="Warren W."/>
            <person name="Wilson R.K."/>
        </authorList>
    </citation>
    <scope>NUCLEOTIDE SEQUENCE [LARGE SCALE GENOMIC DNA]</scope>
    <source>
        <strain evidence="3">IAEA</strain>
    </source>
</reference>
<proteinExistence type="predicted"/>
<evidence type="ECO:0000256" key="1">
    <source>
        <dbReference type="SAM" id="Phobius"/>
    </source>
</evidence>
<dbReference type="Proteomes" id="UP000092445">
    <property type="component" value="Unassembled WGS sequence"/>
</dbReference>